<organism evidence="6 8">
    <name type="scientific">Aphanomyces stellatus</name>
    <dbReference type="NCBI Taxonomy" id="120398"/>
    <lineage>
        <taxon>Eukaryota</taxon>
        <taxon>Sar</taxon>
        <taxon>Stramenopiles</taxon>
        <taxon>Oomycota</taxon>
        <taxon>Saprolegniomycetes</taxon>
        <taxon>Saprolegniales</taxon>
        <taxon>Verrucalvaceae</taxon>
        <taxon>Aphanomyces</taxon>
    </lineage>
</organism>
<evidence type="ECO:0000256" key="1">
    <source>
        <dbReference type="ARBA" id="ARBA00023002"/>
    </source>
</evidence>
<name>A0A485K9A7_9STRA</name>
<dbReference type="EMBL" id="CAADRA010003742">
    <property type="protein sequence ID" value="VFT84094.1"/>
    <property type="molecule type" value="Genomic_DNA"/>
</dbReference>
<evidence type="ECO:0000313" key="8">
    <source>
        <dbReference type="Proteomes" id="UP000332933"/>
    </source>
</evidence>
<evidence type="ECO:0000313" key="5">
    <source>
        <dbReference type="EMBL" id="KAF0716297.1"/>
    </source>
</evidence>
<dbReference type="PANTHER" id="PTHR13789">
    <property type="entry name" value="MONOOXYGENASE"/>
    <property type="match status" value="1"/>
</dbReference>
<dbReference type="PROSITE" id="PS51257">
    <property type="entry name" value="PROKAR_LIPOPROTEIN"/>
    <property type="match status" value="1"/>
</dbReference>
<dbReference type="AlphaFoldDB" id="A0A485K9A7"/>
<evidence type="ECO:0000313" key="7">
    <source>
        <dbReference type="EMBL" id="VFT84094.1"/>
    </source>
</evidence>
<evidence type="ECO:0000256" key="2">
    <source>
        <dbReference type="ARBA" id="ARBA00023033"/>
    </source>
</evidence>
<accession>A0A485K9A7</accession>
<reference evidence="6 8" key="1">
    <citation type="submission" date="2019-03" db="EMBL/GenBank/DDBJ databases">
        <authorList>
            <person name="Gaulin E."/>
            <person name="Dumas B."/>
        </authorList>
    </citation>
    <scope>NUCLEOTIDE SEQUENCE [LARGE SCALE GENOMIC DNA]</scope>
    <source>
        <strain evidence="6">CBS 568.67</strain>
    </source>
</reference>
<feature type="domain" description="FAD-binding" evidence="3">
    <location>
        <begin position="20"/>
        <end position="388"/>
    </location>
</feature>
<proteinExistence type="predicted"/>
<keyword evidence="8" id="KW-1185">Reference proteome</keyword>
<keyword evidence="2" id="KW-0503">Monooxygenase</keyword>
<evidence type="ECO:0000259" key="3">
    <source>
        <dbReference type="Pfam" id="PF01494"/>
    </source>
</evidence>
<dbReference type="Pfam" id="PF01494">
    <property type="entry name" value="FAD_binding_3"/>
    <property type="match status" value="1"/>
</dbReference>
<dbReference type="SUPFAM" id="SSF51905">
    <property type="entry name" value="FAD/NAD(P)-binding domain"/>
    <property type="match status" value="1"/>
</dbReference>
<dbReference type="EMBL" id="VJMH01000432">
    <property type="protein sequence ID" value="KAF0716297.1"/>
    <property type="molecule type" value="Genomic_DNA"/>
</dbReference>
<protein>
    <submittedName>
        <fullName evidence="6">Aste57867_2914 protein</fullName>
    </submittedName>
    <submittedName>
        <fullName evidence="7">Aste57867_7162 protein</fullName>
    </submittedName>
</protein>
<dbReference type="Gene3D" id="3.50.50.60">
    <property type="entry name" value="FAD/NAD(P)-binding domain"/>
    <property type="match status" value="1"/>
</dbReference>
<dbReference type="PRINTS" id="PR00420">
    <property type="entry name" value="RNGMNOXGNASE"/>
</dbReference>
<reference evidence="4" key="2">
    <citation type="submission" date="2019-06" db="EMBL/GenBank/DDBJ databases">
        <title>Genomics analysis of Aphanomyces spp. identifies a new class of oomycete effector associated with host adaptation.</title>
        <authorList>
            <person name="Gaulin E."/>
        </authorList>
    </citation>
    <scope>NUCLEOTIDE SEQUENCE</scope>
    <source>
        <strain evidence="4">CBS 578.67</strain>
    </source>
</reference>
<dbReference type="OrthoDB" id="1047367at2759"/>
<evidence type="ECO:0000313" key="6">
    <source>
        <dbReference type="EMBL" id="VFT80097.1"/>
    </source>
</evidence>
<keyword evidence="1" id="KW-0560">Oxidoreductase</keyword>
<dbReference type="GO" id="GO:0071949">
    <property type="term" value="F:FAD binding"/>
    <property type="evidence" value="ECO:0007669"/>
    <property type="project" value="InterPro"/>
</dbReference>
<gene>
    <name evidence="6" type="primary">Aste57867_2914</name>
    <name evidence="7" type="synonym">Aste57867_7162</name>
    <name evidence="5" type="ORF">As57867_002906</name>
    <name evidence="4" type="ORF">As57867_007137</name>
    <name evidence="6" type="ORF">ASTE57867_2914</name>
    <name evidence="7" type="ORF">ASTE57867_7162</name>
</gene>
<dbReference type="EMBL" id="CAADRA010000432">
    <property type="protein sequence ID" value="VFT80097.1"/>
    <property type="molecule type" value="Genomic_DNA"/>
</dbReference>
<dbReference type="InterPro" id="IPR050493">
    <property type="entry name" value="FAD-dep_Monooxygenase_BioMet"/>
</dbReference>
<dbReference type="InterPro" id="IPR002938">
    <property type="entry name" value="FAD-bd"/>
</dbReference>
<dbReference type="GO" id="GO:0004497">
    <property type="term" value="F:monooxygenase activity"/>
    <property type="evidence" value="ECO:0007669"/>
    <property type="project" value="UniProtKB-KW"/>
</dbReference>
<dbReference type="EMBL" id="VJMH01003730">
    <property type="protein sequence ID" value="KAF0705034.1"/>
    <property type="molecule type" value="Genomic_DNA"/>
</dbReference>
<evidence type="ECO:0000313" key="4">
    <source>
        <dbReference type="EMBL" id="KAF0705034.1"/>
    </source>
</evidence>
<dbReference type="PANTHER" id="PTHR13789:SF309">
    <property type="entry name" value="PUTATIVE (AFU_ORTHOLOGUE AFUA_6G14510)-RELATED"/>
    <property type="match status" value="1"/>
</dbReference>
<dbReference type="InterPro" id="IPR036188">
    <property type="entry name" value="FAD/NAD-bd_sf"/>
</dbReference>
<dbReference type="Proteomes" id="UP000332933">
    <property type="component" value="Unassembled WGS sequence"/>
</dbReference>
<sequence length="448" mass="48382">MTRHVVAFHISFGLSHMQRILVIGGGIGGCVVALALKQKGFDPIVYDKFDLPQQDAPPVTFGNMGGGLSFMSNGLCVLQGLGLLDKVRALGCNDAVTASFCTLQGTEYALFDTVATNVSDPAIQKPCQIMRSRLHDLLLAELAAAGVPMELQKKIICVHDDGVHVTAGFDDGTTATGDLLVGADGVHSTVRRLVFGDHVRSIFTGTVGYVGVAEMSADDVAAWAPFAHLTFMDQAETKRSTSFMRMTCTESGSQIMAFRVTETRDQVETDSRDWCMYSDIPKEAMAMAAMAEGWGMPPRSVALIRRASRLTPASIFEVPTLDKYHRGRVVLVADAAHGMRPDMGQGANFALEDAGVLAELIAASPNDVFRALAAYSELRQPRCTTMKDAARTMSLRKMSRGPVSAFCNRQMMRCMSVLSNLGLSALTSTMLKYDYKKVTAEVTPGVQI</sequence>